<dbReference type="EMBL" id="KB310073">
    <property type="protein sequence ID" value="ELT92606.1"/>
    <property type="molecule type" value="Genomic_DNA"/>
</dbReference>
<evidence type="ECO:0000313" key="4">
    <source>
        <dbReference type="EnsemblMetazoa" id="CapteP221726"/>
    </source>
</evidence>
<dbReference type="Pfam" id="PF13424">
    <property type="entry name" value="TPR_12"/>
    <property type="match status" value="1"/>
</dbReference>
<reference evidence="5" key="1">
    <citation type="submission" date="2012-12" db="EMBL/GenBank/DDBJ databases">
        <authorList>
            <person name="Hellsten U."/>
            <person name="Grimwood J."/>
            <person name="Chapman J.A."/>
            <person name="Shapiro H."/>
            <person name="Aerts A."/>
            <person name="Otillar R.P."/>
            <person name="Terry A.Y."/>
            <person name="Boore J.L."/>
            <person name="Simakov O."/>
            <person name="Marletaz F."/>
            <person name="Cho S.-J."/>
            <person name="Edsinger-Gonzales E."/>
            <person name="Havlak P."/>
            <person name="Kuo D.-H."/>
            <person name="Larsson T."/>
            <person name="Lv J."/>
            <person name="Arendt D."/>
            <person name="Savage R."/>
            <person name="Osoegawa K."/>
            <person name="de Jong P."/>
            <person name="Lindberg D.R."/>
            <person name="Seaver E.C."/>
            <person name="Weisblat D.A."/>
            <person name="Putnam N.H."/>
            <person name="Grigoriev I.V."/>
            <person name="Rokhsar D.S."/>
        </authorList>
    </citation>
    <scope>NUCLEOTIDE SEQUENCE</scope>
    <source>
        <strain evidence="5">I ESC-2004</strain>
    </source>
</reference>
<name>R7TM20_CAPTE</name>
<accession>R7TM20</accession>
<dbReference type="Proteomes" id="UP000014760">
    <property type="component" value="Unassembled WGS sequence"/>
</dbReference>
<dbReference type="AlphaFoldDB" id="R7TM20"/>
<dbReference type="Gene3D" id="1.25.40.10">
    <property type="entry name" value="Tetratricopeptide repeat domain"/>
    <property type="match status" value="1"/>
</dbReference>
<reference evidence="4" key="3">
    <citation type="submission" date="2015-06" db="UniProtKB">
        <authorList>
            <consortium name="EnsemblMetazoa"/>
        </authorList>
    </citation>
    <scope>IDENTIFICATION</scope>
</reference>
<keyword evidence="5" id="KW-1185">Reference proteome</keyword>
<evidence type="ECO:0008006" key="6">
    <source>
        <dbReference type="Google" id="ProtNLM"/>
    </source>
</evidence>
<dbReference type="InterPro" id="IPR011990">
    <property type="entry name" value="TPR-like_helical_dom_sf"/>
</dbReference>
<evidence type="ECO:0000313" key="5">
    <source>
        <dbReference type="Proteomes" id="UP000014760"/>
    </source>
</evidence>
<feature type="region of interest" description="Disordered" evidence="2">
    <location>
        <begin position="458"/>
        <end position="488"/>
    </location>
</feature>
<dbReference type="HOGENOM" id="CLU_007833_0_0_1"/>
<dbReference type="SUPFAM" id="SSF48452">
    <property type="entry name" value="TPR-like"/>
    <property type="match status" value="1"/>
</dbReference>
<sequence>MAAKADAVNSQSDVHKISLFLTSHQDDFGRERQILKQEVFPDLQAWCEDKNIYLTVKDIRWGAYHNRHELEDIISTTQTLYYESQLPFFINLTGDSIGRVPCRDQASDHVVNEYQQLLNISPEEAYLIYSSHREDNPNVLMLLRQDEFFSYLGEKEREHFVPHRELSRDSVCTGLNLLHSTFKGDRIIKYSYEAADWNTEKHRVEVDIQEQQALVSQILQVLKQLICSHLKLSPASDDLDPYELMRRAHHAFLSTRSAKVRGREDLIEQIKVYCLGDACEVPLLLLGGAGSGKSSIMAQTAHTLRDTVLKGLHPGNEGCTVFYHFVGALPGSTSLACMLHRMLKELNICFQILNELLETHGYDKRLSQAQVQLLLSNKASENPLWLWVACEEICRIDSPELLSEKIISLPDGLLDLLEDVLSRLESEAGGALFVAAVCLLEVSSSGLLEDEMRQMLGKSSELVPPSPFDEKEEKESLEKEDSSEKSKKSLSSESWSMLYKGLQPFLRPYGNRKDGRLDFYHRALSKAVRRKYLKDGHENVDREESQELYHFWHQKLADFFENSSNLDRKTEEYMYHLSKISDCSRLASCLTDWNIMSRLYHAEYSSQLLGYWRDAGGTSLMIASYKEALADMESSLPCDEHFLALCYEQVARIFLQAGSYTESLDLTTMAIKWEEKELGNRPDRMVELYGLMSEIYDEKLKLNDFVSPTQLPDLRKTISYGRKSISLREKFTDNSSVLSPERLAYHKFKLGMSLMKLAFSLESWEACGGDMDMTGDEALAEGNKHIDAAMVIFEQLQDSGHYAEALMTKGVLAKRGSDQQLEHYNKAMDICRQVYGDHSLLTSRLYINIGIVYEDNQNFVLAFDYFKKWARVSEMVLGPEHPKTLRAKGVLKEPRYSLVSQRLRQREEQQEEAGNDGGNRVVSIDAINEEVERLASREVSMVTYGNNEDEFNERNEAEGEALQVSEDLQQAINDLLQRALGELEIREHQADDLLGRVEEQIQQAGNLRVTLNVMNNEENIDSNILSENLINLALNNSNEEANEEPEDEHQSE</sequence>
<dbReference type="GO" id="GO:0080008">
    <property type="term" value="C:Cul4-RING E3 ubiquitin ligase complex"/>
    <property type="evidence" value="ECO:0007669"/>
    <property type="project" value="TreeGrafter"/>
</dbReference>
<dbReference type="EMBL" id="AMQN01013256">
    <property type="status" value="NOT_ANNOTATED_CDS"/>
    <property type="molecule type" value="Genomic_DNA"/>
</dbReference>
<dbReference type="OMA" id="PLPAAKW"/>
<dbReference type="PANTHER" id="PTHR19860:SF14">
    <property type="entry name" value="DUF4062 DOMAIN-CONTAINING PROTEIN"/>
    <property type="match status" value="1"/>
</dbReference>
<dbReference type="OrthoDB" id="2325716at2759"/>
<feature type="compositionally biased region" description="Basic and acidic residues" evidence="2">
    <location>
        <begin position="468"/>
        <end position="487"/>
    </location>
</feature>
<gene>
    <name evidence="3" type="ORF">CAPTEDRAFT_221726</name>
</gene>
<evidence type="ECO:0000256" key="2">
    <source>
        <dbReference type="SAM" id="MobiDB-lite"/>
    </source>
</evidence>
<evidence type="ECO:0000256" key="1">
    <source>
        <dbReference type="ARBA" id="ARBA00022737"/>
    </source>
</evidence>
<evidence type="ECO:0000313" key="3">
    <source>
        <dbReference type="EMBL" id="ELT92606.1"/>
    </source>
</evidence>
<protein>
    <recommendedName>
        <fullName evidence="6">DUF4062 domain-containing protein</fullName>
    </recommendedName>
</protein>
<dbReference type="EnsemblMetazoa" id="CapteT221726">
    <property type="protein sequence ID" value="CapteP221726"/>
    <property type="gene ID" value="CapteG221726"/>
</dbReference>
<dbReference type="STRING" id="283909.R7TM20"/>
<dbReference type="InterPro" id="IPR051191">
    <property type="entry name" value="DCAF12"/>
</dbReference>
<proteinExistence type="predicted"/>
<keyword evidence="1" id="KW-0677">Repeat</keyword>
<reference evidence="3 5" key="2">
    <citation type="journal article" date="2013" name="Nature">
        <title>Insights into bilaterian evolution from three spiralian genomes.</title>
        <authorList>
            <person name="Simakov O."/>
            <person name="Marletaz F."/>
            <person name="Cho S.J."/>
            <person name="Edsinger-Gonzales E."/>
            <person name="Havlak P."/>
            <person name="Hellsten U."/>
            <person name="Kuo D.H."/>
            <person name="Larsson T."/>
            <person name="Lv J."/>
            <person name="Arendt D."/>
            <person name="Savage R."/>
            <person name="Osoegawa K."/>
            <person name="de Jong P."/>
            <person name="Grimwood J."/>
            <person name="Chapman J.A."/>
            <person name="Shapiro H."/>
            <person name="Aerts A."/>
            <person name="Otillar R.P."/>
            <person name="Terry A.Y."/>
            <person name="Boore J.L."/>
            <person name="Grigoriev I.V."/>
            <person name="Lindberg D.R."/>
            <person name="Seaver E.C."/>
            <person name="Weisblat D.A."/>
            <person name="Putnam N.H."/>
            <person name="Rokhsar D.S."/>
        </authorList>
    </citation>
    <scope>NUCLEOTIDE SEQUENCE</scope>
    <source>
        <strain evidence="3 5">I ESC-2004</strain>
    </source>
</reference>
<dbReference type="PANTHER" id="PTHR19860">
    <property type="entry name" value="DDB1- AND CUL4-ASSOCIATED FACTOR 12-RELATED"/>
    <property type="match status" value="1"/>
</dbReference>
<organism evidence="3">
    <name type="scientific">Capitella teleta</name>
    <name type="common">Polychaete worm</name>
    <dbReference type="NCBI Taxonomy" id="283909"/>
    <lineage>
        <taxon>Eukaryota</taxon>
        <taxon>Metazoa</taxon>
        <taxon>Spiralia</taxon>
        <taxon>Lophotrochozoa</taxon>
        <taxon>Annelida</taxon>
        <taxon>Polychaeta</taxon>
        <taxon>Sedentaria</taxon>
        <taxon>Scolecida</taxon>
        <taxon>Capitellidae</taxon>
        <taxon>Capitella</taxon>
    </lineage>
</organism>